<accession>A0A699UTL9</accession>
<organism evidence="1">
    <name type="scientific">Tanacetum cinerariifolium</name>
    <name type="common">Dalmatian daisy</name>
    <name type="synonym">Chrysanthemum cinerariifolium</name>
    <dbReference type="NCBI Taxonomy" id="118510"/>
    <lineage>
        <taxon>Eukaryota</taxon>
        <taxon>Viridiplantae</taxon>
        <taxon>Streptophyta</taxon>
        <taxon>Embryophyta</taxon>
        <taxon>Tracheophyta</taxon>
        <taxon>Spermatophyta</taxon>
        <taxon>Magnoliopsida</taxon>
        <taxon>eudicotyledons</taxon>
        <taxon>Gunneridae</taxon>
        <taxon>Pentapetalae</taxon>
        <taxon>asterids</taxon>
        <taxon>campanulids</taxon>
        <taxon>Asterales</taxon>
        <taxon>Asteraceae</taxon>
        <taxon>Asteroideae</taxon>
        <taxon>Anthemideae</taxon>
        <taxon>Anthemidinae</taxon>
        <taxon>Tanacetum</taxon>
    </lineage>
</organism>
<evidence type="ECO:0000313" key="1">
    <source>
        <dbReference type="EMBL" id="GFD24696.1"/>
    </source>
</evidence>
<comment type="caution">
    <text evidence="1">The sequence shown here is derived from an EMBL/GenBank/DDBJ whole genome shotgun (WGS) entry which is preliminary data.</text>
</comment>
<sequence length="63" mass="6424">RSDELFALAGCFPFTAVDNLGTGAAVVIGVRVAIGGVRKVSESPHFFLELAFGFGAATPVAQA</sequence>
<dbReference type="AlphaFoldDB" id="A0A699UTL9"/>
<name>A0A699UTL9_TANCI</name>
<dbReference type="EMBL" id="BKCJ011354390">
    <property type="protein sequence ID" value="GFD24696.1"/>
    <property type="molecule type" value="Genomic_DNA"/>
</dbReference>
<proteinExistence type="predicted"/>
<reference evidence="1" key="1">
    <citation type="journal article" date="2019" name="Sci. Rep.">
        <title>Draft genome of Tanacetum cinerariifolium, the natural source of mosquito coil.</title>
        <authorList>
            <person name="Yamashiro T."/>
            <person name="Shiraishi A."/>
            <person name="Satake H."/>
            <person name="Nakayama K."/>
        </authorList>
    </citation>
    <scope>NUCLEOTIDE SEQUENCE</scope>
</reference>
<protein>
    <submittedName>
        <fullName evidence="1">Uncharacterized protein</fullName>
    </submittedName>
</protein>
<gene>
    <name evidence="1" type="ORF">Tci_896665</name>
</gene>
<feature type="non-terminal residue" evidence="1">
    <location>
        <position position="1"/>
    </location>
</feature>